<sequence length="193" mass="21812">MGLPYNSINVERHIALIVHYVDPLSVCLGSSSSSSFQTQIHDDGAWRAREAALDEIRGSPEDSYKIIPKFAYILELNNLGSVVEYKVYADSKFLYFFMALSASISGWQHCCPVISIDGTSLKNKYGDFTKTIEGILREQLERNRSMKVNLVNNMKYQVTDGTFQYVVYLPTKAIIDNGKYMMILCPLSSSHLM</sequence>
<accession>A0A9I9EA53</accession>
<proteinExistence type="predicted"/>
<reference evidence="1" key="1">
    <citation type="submission" date="2023-03" db="UniProtKB">
        <authorList>
            <consortium name="EnsemblPlants"/>
        </authorList>
    </citation>
    <scope>IDENTIFICATION</scope>
</reference>
<dbReference type="PANTHER" id="PTHR31973">
    <property type="entry name" value="POLYPROTEIN, PUTATIVE-RELATED"/>
    <property type="match status" value="1"/>
</dbReference>
<dbReference type="EnsemblPlants" id="MELO3C030914.2.1">
    <property type="protein sequence ID" value="MELO3C030914.2.1"/>
    <property type="gene ID" value="MELO3C030914.2"/>
</dbReference>
<organism evidence="1">
    <name type="scientific">Cucumis melo</name>
    <name type="common">Muskmelon</name>
    <dbReference type="NCBI Taxonomy" id="3656"/>
    <lineage>
        <taxon>Eukaryota</taxon>
        <taxon>Viridiplantae</taxon>
        <taxon>Streptophyta</taxon>
        <taxon>Embryophyta</taxon>
        <taxon>Tracheophyta</taxon>
        <taxon>Spermatophyta</taxon>
        <taxon>Magnoliopsida</taxon>
        <taxon>eudicotyledons</taxon>
        <taxon>Gunneridae</taxon>
        <taxon>Pentapetalae</taxon>
        <taxon>rosids</taxon>
        <taxon>fabids</taxon>
        <taxon>Cucurbitales</taxon>
        <taxon>Cucurbitaceae</taxon>
        <taxon>Benincaseae</taxon>
        <taxon>Cucumis</taxon>
    </lineage>
</organism>
<dbReference type="Gramene" id="MELO3C030914.2.1">
    <property type="protein sequence ID" value="MELO3C030914.2.1"/>
    <property type="gene ID" value="MELO3C030914.2"/>
</dbReference>
<dbReference type="PANTHER" id="PTHR31973:SF113">
    <property type="entry name" value="PROTEIN FAR1-RELATED SEQUENCE 5-LIKE"/>
    <property type="match status" value="1"/>
</dbReference>
<evidence type="ECO:0000313" key="1">
    <source>
        <dbReference type="EnsemblPlants" id="MELO3C030914.2.1"/>
    </source>
</evidence>
<protein>
    <submittedName>
        <fullName evidence="1">Uncharacterized protein</fullName>
    </submittedName>
</protein>
<dbReference type="AlphaFoldDB" id="A0A9I9EA53"/>
<name>A0A9I9EA53_CUCME</name>